<feature type="repeat" description="WD" evidence="3">
    <location>
        <begin position="898"/>
        <end position="929"/>
    </location>
</feature>
<dbReference type="InterPro" id="IPR036322">
    <property type="entry name" value="WD40_repeat_dom_sf"/>
</dbReference>
<feature type="repeat" description="WD" evidence="3">
    <location>
        <begin position="778"/>
        <end position="809"/>
    </location>
</feature>
<dbReference type="PROSITE" id="PS50082">
    <property type="entry name" value="WD_REPEATS_2"/>
    <property type="match status" value="6"/>
</dbReference>
<dbReference type="SUPFAM" id="SSF50978">
    <property type="entry name" value="WD40 repeat-like"/>
    <property type="match status" value="1"/>
</dbReference>
<evidence type="ECO:0000259" key="4">
    <source>
        <dbReference type="Pfam" id="PF06985"/>
    </source>
</evidence>
<protein>
    <recommendedName>
        <fullName evidence="8">Vegetative incompatibility protein HET-E-1</fullName>
    </recommendedName>
</protein>
<dbReference type="Gene3D" id="2.130.10.10">
    <property type="entry name" value="YVTN repeat-like/Quinoprotein amine dehydrogenase"/>
    <property type="match status" value="3"/>
</dbReference>
<organism evidence="6 7">
    <name type="scientific">Lepidopterella palustris CBS 459.81</name>
    <dbReference type="NCBI Taxonomy" id="1314670"/>
    <lineage>
        <taxon>Eukaryota</taxon>
        <taxon>Fungi</taxon>
        <taxon>Dikarya</taxon>
        <taxon>Ascomycota</taxon>
        <taxon>Pezizomycotina</taxon>
        <taxon>Dothideomycetes</taxon>
        <taxon>Pleosporomycetidae</taxon>
        <taxon>Mytilinidiales</taxon>
        <taxon>Argynnaceae</taxon>
        <taxon>Lepidopterella</taxon>
    </lineage>
</organism>
<dbReference type="InterPro" id="IPR019775">
    <property type="entry name" value="WD40_repeat_CS"/>
</dbReference>
<evidence type="ECO:0000256" key="3">
    <source>
        <dbReference type="PROSITE-ProRule" id="PRU00221"/>
    </source>
</evidence>
<dbReference type="Gene3D" id="3.40.50.300">
    <property type="entry name" value="P-loop containing nucleotide triphosphate hydrolases"/>
    <property type="match status" value="1"/>
</dbReference>
<dbReference type="Proteomes" id="UP000250266">
    <property type="component" value="Unassembled WGS sequence"/>
</dbReference>
<evidence type="ECO:0000256" key="1">
    <source>
        <dbReference type="ARBA" id="ARBA00022574"/>
    </source>
</evidence>
<dbReference type="InterPro" id="IPR056884">
    <property type="entry name" value="NPHP3-like_N"/>
</dbReference>
<feature type="repeat" description="WD" evidence="3">
    <location>
        <begin position="940"/>
        <end position="965"/>
    </location>
</feature>
<dbReference type="Pfam" id="PF24883">
    <property type="entry name" value="NPHP3_N"/>
    <property type="match status" value="1"/>
</dbReference>
<dbReference type="InterPro" id="IPR010730">
    <property type="entry name" value="HET"/>
</dbReference>
<evidence type="ECO:0000259" key="5">
    <source>
        <dbReference type="Pfam" id="PF24883"/>
    </source>
</evidence>
<keyword evidence="1 3" id="KW-0853">WD repeat</keyword>
<dbReference type="InterPro" id="IPR001680">
    <property type="entry name" value="WD40_rpt"/>
</dbReference>
<dbReference type="InterPro" id="IPR015943">
    <property type="entry name" value="WD40/YVTN_repeat-like_dom_sf"/>
</dbReference>
<feature type="domain" description="Heterokaryon incompatibility" evidence="4">
    <location>
        <begin position="26"/>
        <end position="117"/>
    </location>
</feature>
<feature type="repeat" description="WD" evidence="3">
    <location>
        <begin position="989"/>
        <end position="1019"/>
    </location>
</feature>
<proteinExistence type="predicted"/>
<dbReference type="InterPro" id="IPR020472">
    <property type="entry name" value="WD40_PAC1"/>
</dbReference>
<dbReference type="AlphaFoldDB" id="A0A8E2DZQ3"/>
<dbReference type="PANTHER" id="PTHR10622">
    <property type="entry name" value="HET DOMAIN-CONTAINING PROTEIN"/>
    <property type="match status" value="1"/>
</dbReference>
<dbReference type="PROSITE" id="PS50294">
    <property type="entry name" value="WD_REPEATS_REGION"/>
    <property type="match status" value="6"/>
</dbReference>
<dbReference type="SMART" id="SM00320">
    <property type="entry name" value="WD40"/>
    <property type="match status" value="7"/>
</dbReference>
<dbReference type="EMBL" id="KV745436">
    <property type="protein sequence ID" value="OCK74667.1"/>
    <property type="molecule type" value="Genomic_DNA"/>
</dbReference>
<feature type="repeat" description="WD" evidence="3">
    <location>
        <begin position="736"/>
        <end position="777"/>
    </location>
</feature>
<keyword evidence="2" id="KW-0677">Repeat</keyword>
<reference evidence="6 7" key="1">
    <citation type="journal article" date="2016" name="Nat. Commun.">
        <title>Ectomycorrhizal ecology is imprinted in the genome of the dominant symbiotic fungus Cenococcum geophilum.</title>
        <authorList>
            <consortium name="DOE Joint Genome Institute"/>
            <person name="Peter M."/>
            <person name="Kohler A."/>
            <person name="Ohm R.A."/>
            <person name="Kuo A."/>
            <person name="Krutzmann J."/>
            <person name="Morin E."/>
            <person name="Arend M."/>
            <person name="Barry K.W."/>
            <person name="Binder M."/>
            <person name="Choi C."/>
            <person name="Clum A."/>
            <person name="Copeland A."/>
            <person name="Grisel N."/>
            <person name="Haridas S."/>
            <person name="Kipfer T."/>
            <person name="LaButti K."/>
            <person name="Lindquist E."/>
            <person name="Lipzen A."/>
            <person name="Maire R."/>
            <person name="Meier B."/>
            <person name="Mihaltcheva S."/>
            <person name="Molinier V."/>
            <person name="Murat C."/>
            <person name="Poggeler S."/>
            <person name="Quandt C.A."/>
            <person name="Sperisen C."/>
            <person name="Tritt A."/>
            <person name="Tisserant E."/>
            <person name="Crous P.W."/>
            <person name="Henrissat B."/>
            <person name="Nehls U."/>
            <person name="Egli S."/>
            <person name="Spatafora J.W."/>
            <person name="Grigoriev I.V."/>
            <person name="Martin F.M."/>
        </authorList>
    </citation>
    <scope>NUCLEOTIDE SEQUENCE [LARGE SCALE GENOMIC DNA]</scope>
    <source>
        <strain evidence="6 7">CBS 459.81</strain>
    </source>
</reference>
<evidence type="ECO:0000313" key="6">
    <source>
        <dbReference type="EMBL" id="OCK74667.1"/>
    </source>
</evidence>
<feature type="domain" description="Nephrocystin 3-like N-terminal" evidence="5">
    <location>
        <begin position="287"/>
        <end position="416"/>
    </location>
</feature>
<name>A0A8E2DZQ3_9PEZI</name>
<dbReference type="SUPFAM" id="SSF52540">
    <property type="entry name" value="P-loop containing nucleoside triphosphate hydrolases"/>
    <property type="match status" value="1"/>
</dbReference>
<dbReference type="PANTHER" id="PTHR10622:SF11">
    <property type="entry name" value="HET-DOMAIN-CONTAINING PROTEIN"/>
    <property type="match status" value="1"/>
</dbReference>
<evidence type="ECO:0000256" key="2">
    <source>
        <dbReference type="ARBA" id="ARBA00022737"/>
    </source>
</evidence>
<sequence length="1035" mass="115840">MRLLERNSADEFILTKDFVGDEAPPYAILSHTWGADDEEVTFDDLINGIGRDKAGYEKLRFCGDQVRYDGLRYFWVDSCCINKANFTELSQAINSMFRWYRKAAKCYVYLSDVSTTKHEASGQSSETTWELTFRESRWFRRGWTLQELLAPSSVEFFSRDRKRLGNKRTLESQIHEVTKIAISALRGIPPSQFSVEERFSWSENRQTTHKEDRAYSLLGIFDVHMPLIYGEGEDNAFTRLREAIDKPLKGESHYIIYRTPLTRHSIHMRSSNRRLASRTRVDLLKEIYYWADGKDERCIFWLSGLAGTGKSTIARTIARRYYDHGRLGASFFFSRGGGDVGRAGNFCGTVAVQLANSVPTLRRHVCDAIAERDDIASLSFHDQWRQLVLKPLSKLSKNDYLSSYIVVIDALDEPETPIRYGFCQIPRAFHQDFVLHNISPSTVDQDILVFLKHNLKLIGQERSLDAGWPGEEIITNLVQIASGLFIWAATACRFIHEGKRFAAKRLNVILQGSNSTPTAPEKHLDEIYTSVLKQSIPEEFTQEEREEASSMLRQTLGRLHSILNVPEDQTRPLRLHHPSFRDFLLDQTRCADPHFRVEEKQAHQTLAESCIRLMSTSLKQDIFGLDAPGVLVGEVDSSRLETCLPPEVHYACLYWVEHLQKCGAQLHDNDKVHQLLQTHFLHWLETLSWMRRMSEGILAIRSLESMVRKQFEDKIPEWMRRLPEVQEDWSALLQTLEGHTDRVSSVAFSPDGALVASASDDKTIKLWDARTGALLQTLKGHSNTVWSVAFSPDGKLVASGSADETVRLWVSATGAARSTLEGRSVAFSMDGMLVASLSGDVVRLWESATGTAHSTLVGHLGWTTSAVFSPDGQLIASASCDKTVRLWDAGTGAPLQTLDGHLDTVFSVAFSPDGKLVASGSADMTVRLWVSATGAVHSTLEGHSHSVNVIAFSPDGQLVASASNDEDCTYEDIAVRLWDSATGALRGTLDGHLDQVNDVAFSPDGQLVASASEDGTVRLGLRNGSAGQPARRVFM</sequence>
<dbReference type="CDD" id="cd00200">
    <property type="entry name" value="WD40"/>
    <property type="match status" value="1"/>
</dbReference>
<keyword evidence="7" id="KW-1185">Reference proteome</keyword>
<dbReference type="PRINTS" id="PR00320">
    <property type="entry name" value="GPROTEINBRPT"/>
</dbReference>
<accession>A0A8E2DZQ3</accession>
<gene>
    <name evidence="6" type="ORF">K432DRAFT_409675</name>
</gene>
<evidence type="ECO:0008006" key="8">
    <source>
        <dbReference type="Google" id="ProtNLM"/>
    </source>
</evidence>
<dbReference type="Pfam" id="PF06985">
    <property type="entry name" value="HET"/>
    <property type="match status" value="1"/>
</dbReference>
<feature type="repeat" description="WD" evidence="3">
    <location>
        <begin position="856"/>
        <end position="897"/>
    </location>
</feature>
<dbReference type="OrthoDB" id="674604at2759"/>
<evidence type="ECO:0000313" key="7">
    <source>
        <dbReference type="Proteomes" id="UP000250266"/>
    </source>
</evidence>
<dbReference type="InterPro" id="IPR027417">
    <property type="entry name" value="P-loop_NTPase"/>
</dbReference>
<dbReference type="PROSITE" id="PS00678">
    <property type="entry name" value="WD_REPEATS_1"/>
    <property type="match status" value="1"/>
</dbReference>
<dbReference type="Pfam" id="PF00400">
    <property type="entry name" value="WD40"/>
    <property type="match status" value="6"/>
</dbReference>